<dbReference type="AlphaFoldDB" id="A0A168EBH8"/>
<proteinExistence type="predicted"/>
<dbReference type="Proteomes" id="UP000078544">
    <property type="component" value="Unassembled WGS sequence"/>
</dbReference>
<evidence type="ECO:0000313" key="3">
    <source>
        <dbReference type="Proteomes" id="UP000078544"/>
    </source>
</evidence>
<feature type="compositionally biased region" description="Basic and acidic residues" evidence="1">
    <location>
        <begin position="123"/>
        <end position="132"/>
    </location>
</feature>
<reference evidence="2 3" key="1">
    <citation type="journal article" date="2016" name="Genome Biol. Evol.">
        <title>Divergent and convergent evolution of fungal pathogenicity.</title>
        <authorList>
            <person name="Shang Y."/>
            <person name="Xiao G."/>
            <person name="Zheng P."/>
            <person name="Cen K."/>
            <person name="Zhan S."/>
            <person name="Wang C."/>
        </authorList>
    </citation>
    <scope>NUCLEOTIDE SEQUENCE [LARGE SCALE GENOMIC DNA]</scope>
    <source>
        <strain evidence="2 3">RCEF 2490</strain>
    </source>
</reference>
<protein>
    <submittedName>
        <fullName evidence="2">Uncharacterized protein</fullName>
    </submittedName>
</protein>
<evidence type="ECO:0000256" key="1">
    <source>
        <dbReference type="SAM" id="MobiDB-lite"/>
    </source>
</evidence>
<dbReference type="OrthoDB" id="5127183at2759"/>
<keyword evidence="3" id="KW-1185">Reference proteome</keyword>
<feature type="region of interest" description="Disordered" evidence="1">
    <location>
        <begin position="44"/>
        <end position="132"/>
    </location>
</feature>
<evidence type="ECO:0000313" key="2">
    <source>
        <dbReference type="EMBL" id="KZZ98629.1"/>
    </source>
</evidence>
<name>A0A168EBH8_9HYPO</name>
<accession>A0A168EBH8</accession>
<organism evidence="2 3">
    <name type="scientific">Moelleriella libera RCEF 2490</name>
    <dbReference type="NCBI Taxonomy" id="1081109"/>
    <lineage>
        <taxon>Eukaryota</taxon>
        <taxon>Fungi</taxon>
        <taxon>Dikarya</taxon>
        <taxon>Ascomycota</taxon>
        <taxon>Pezizomycotina</taxon>
        <taxon>Sordariomycetes</taxon>
        <taxon>Hypocreomycetidae</taxon>
        <taxon>Hypocreales</taxon>
        <taxon>Clavicipitaceae</taxon>
        <taxon>Moelleriella</taxon>
    </lineage>
</organism>
<feature type="region of interest" description="Disordered" evidence="1">
    <location>
        <begin position="1"/>
        <end position="23"/>
    </location>
</feature>
<sequence>MDSGTNSNNNNSSRGSSSSNSNSNRITAVAAAIAVAAAASLSQLQKRKREHDPLYHQQQAEPCLKAPRLGAENGEEAEESEEGNSEGSEEGSEEEDEDEDEDEEDDEEDDDSDGGDVEADDETAIKTQEKEETIHPYWRPVQFFHDMIKDPSGASPTYKTLDPMQKLIFALGIRNLYLATRRSSSAVRDGDRQILQGMQRLVDEDDAPIDVEGLQVSFYPSATYSELRHFEDLDRKIAKHKNVNYYAQVGQSPRMFAAFAKPAA</sequence>
<dbReference type="EMBL" id="AZGY01000005">
    <property type="protein sequence ID" value="KZZ98629.1"/>
    <property type="molecule type" value="Genomic_DNA"/>
</dbReference>
<comment type="caution">
    <text evidence="2">The sequence shown here is derived from an EMBL/GenBank/DDBJ whole genome shotgun (WGS) entry which is preliminary data.</text>
</comment>
<gene>
    <name evidence="2" type="ORF">AAL_03147</name>
</gene>
<feature type="compositionally biased region" description="Acidic residues" evidence="1">
    <location>
        <begin position="73"/>
        <end position="122"/>
    </location>
</feature>